<dbReference type="GO" id="GO:0016747">
    <property type="term" value="F:acyltransferase activity, transferring groups other than amino-acyl groups"/>
    <property type="evidence" value="ECO:0007669"/>
    <property type="project" value="InterPro"/>
</dbReference>
<name>A0A162D0V6_9BACI</name>
<evidence type="ECO:0000313" key="3">
    <source>
        <dbReference type="Proteomes" id="UP000075806"/>
    </source>
</evidence>
<proteinExistence type="predicted"/>
<organism evidence="2 3">
    <name type="scientific">Alkalihalobacillus trypoxylicola</name>
    <dbReference type="NCBI Taxonomy" id="519424"/>
    <lineage>
        <taxon>Bacteria</taxon>
        <taxon>Bacillati</taxon>
        <taxon>Bacillota</taxon>
        <taxon>Bacilli</taxon>
        <taxon>Bacillales</taxon>
        <taxon>Bacillaceae</taxon>
        <taxon>Alkalihalobacillus</taxon>
    </lineage>
</organism>
<dbReference type="RefSeq" id="WP_061949771.1">
    <property type="nucleotide sequence ID" value="NZ_LTAO01000036.1"/>
</dbReference>
<dbReference type="InterPro" id="IPR016181">
    <property type="entry name" value="Acyl_CoA_acyltransferase"/>
</dbReference>
<accession>A0A162D0V6</accession>
<dbReference type="Pfam" id="PF18467">
    <property type="entry name" value="DUF5613"/>
    <property type="match status" value="1"/>
</dbReference>
<feature type="domain" description="N-acetyltransferase" evidence="1">
    <location>
        <begin position="119"/>
        <end position="253"/>
    </location>
</feature>
<dbReference type="OrthoDB" id="2213517at2"/>
<dbReference type="STRING" id="519424.AZF04_10640"/>
<evidence type="ECO:0000259" key="1">
    <source>
        <dbReference type="PROSITE" id="PS51186"/>
    </source>
</evidence>
<dbReference type="InterPro" id="IPR040549">
    <property type="entry name" value="DUF5613"/>
</dbReference>
<dbReference type="Gene3D" id="3.40.630.30">
    <property type="match status" value="1"/>
</dbReference>
<dbReference type="PROSITE" id="PS51186">
    <property type="entry name" value="GNAT"/>
    <property type="match status" value="1"/>
</dbReference>
<sequence>MNSTVSFQDIYHLGKEIKCNEKYTQNHSATLSEVYDANFISFKMVPSLAEFNEIEREYKSFQKNSHQTHLKFIFPENSTLNEELNHYLVKSNYAISKLELYMIHSNDFPFKSTNRDISVEFVDSNEKLKDFLYLHDIIDREIGDTFAQMKKQWYEKHYRNKAIDYIVAYEQGKPVGYVQLFKSAQGIELDSFQVLPEWQKLGIGHQIQQHIMETFPNHTIFLVADSDDTPKEMYKKQGYQFLQYRYEALLMGL</sequence>
<evidence type="ECO:0000313" key="2">
    <source>
        <dbReference type="EMBL" id="KYG27641.1"/>
    </source>
</evidence>
<gene>
    <name evidence="2" type="ORF">AZF04_10640</name>
</gene>
<dbReference type="Pfam" id="PF13673">
    <property type="entry name" value="Acetyltransf_10"/>
    <property type="match status" value="1"/>
</dbReference>
<dbReference type="EMBL" id="LTAO01000036">
    <property type="protein sequence ID" value="KYG27641.1"/>
    <property type="molecule type" value="Genomic_DNA"/>
</dbReference>
<dbReference type="Proteomes" id="UP000075806">
    <property type="component" value="Unassembled WGS sequence"/>
</dbReference>
<reference evidence="2" key="1">
    <citation type="submission" date="2016-02" db="EMBL/GenBank/DDBJ databases">
        <title>Genome sequence of Bacillus trypoxylicola KCTC 13244(T).</title>
        <authorList>
            <person name="Jeong H."/>
            <person name="Park S.-H."/>
            <person name="Choi S.-K."/>
        </authorList>
    </citation>
    <scope>NUCLEOTIDE SEQUENCE [LARGE SCALE GENOMIC DNA]</scope>
    <source>
        <strain evidence="2">KCTC 13244</strain>
    </source>
</reference>
<keyword evidence="3" id="KW-1185">Reference proteome</keyword>
<dbReference type="AlphaFoldDB" id="A0A162D0V6"/>
<dbReference type="SUPFAM" id="SSF55729">
    <property type="entry name" value="Acyl-CoA N-acyltransferases (Nat)"/>
    <property type="match status" value="1"/>
</dbReference>
<protein>
    <recommendedName>
        <fullName evidence="1">N-acetyltransferase domain-containing protein</fullName>
    </recommendedName>
</protein>
<dbReference type="InterPro" id="IPR000182">
    <property type="entry name" value="GNAT_dom"/>
</dbReference>
<comment type="caution">
    <text evidence="2">The sequence shown here is derived from an EMBL/GenBank/DDBJ whole genome shotgun (WGS) entry which is preliminary data.</text>
</comment>
<dbReference type="CDD" id="cd04301">
    <property type="entry name" value="NAT_SF"/>
    <property type="match status" value="1"/>
</dbReference>